<comment type="caution">
    <text evidence="1">The sequence shown here is derived from an EMBL/GenBank/DDBJ whole genome shotgun (WGS) entry which is preliminary data.</text>
</comment>
<reference evidence="1 2" key="1">
    <citation type="submission" date="2019-12" db="EMBL/GenBank/DDBJ databases">
        <title>Isolation and characterization of three novel carbon monoxide-oxidizing members of Halobacteria from salione crusts and soils.</title>
        <authorList>
            <person name="Myers M.R."/>
            <person name="King G.M."/>
        </authorList>
    </citation>
    <scope>NUCLEOTIDE SEQUENCE [LARGE SCALE GENOMIC DNA]</scope>
    <source>
        <strain evidence="1 2">WSA2</strain>
    </source>
</reference>
<protein>
    <recommendedName>
        <fullName evidence="3">PIN domain-containing protein</fullName>
    </recommendedName>
</protein>
<name>A0A6B0SX22_9EURY</name>
<dbReference type="RefSeq" id="WP_159663663.1">
    <property type="nucleotide sequence ID" value="NZ_WUUS01000002.1"/>
</dbReference>
<dbReference type="InterPro" id="IPR021799">
    <property type="entry name" value="PIN-like_prokaryotic"/>
</dbReference>
<dbReference type="EMBL" id="WUUS01000002">
    <property type="protein sequence ID" value="MXR40510.1"/>
    <property type="molecule type" value="Genomic_DNA"/>
</dbReference>
<dbReference type="AlphaFoldDB" id="A0A6B0SX22"/>
<accession>A0A6B0SX22</accession>
<dbReference type="InterPro" id="IPR029060">
    <property type="entry name" value="PIN-like_dom_sf"/>
</dbReference>
<gene>
    <name evidence="1" type="ORF">GRX01_03995</name>
</gene>
<dbReference type="OrthoDB" id="214513at2157"/>
<sequence length="162" mass="17849">MLVVDTSAFVSLGVTSVYGSVFAEFDVATTDCVLDELEQTAEYADRHGTAATAILDSRDSFDVFDRSGEAFTTSRIDDGEASCVALARAQEAPFLITDDYRALPELRPLVPGDVAVSPLILRALTDREVLTQSEAEAAFEHMASERDWLEAPIYRYARRVFE</sequence>
<evidence type="ECO:0008006" key="3">
    <source>
        <dbReference type="Google" id="ProtNLM"/>
    </source>
</evidence>
<evidence type="ECO:0000313" key="1">
    <source>
        <dbReference type="EMBL" id="MXR40510.1"/>
    </source>
</evidence>
<keyword evidence="2" id="KW-1185">Reference proteome</keyword>
<evidence type="ECO:0000313" key="2">
    <source>
        <dbReference type="Proteomes" id="UP000437065"/>
    </source>
</evidence>
<proteinExistence type="predicted"/>
<organism evidence="1 2">
    <name type="scientific">Halobaculum saliterrae</name>
    <dbReference type="NCBI Taxonomy" id="2073113"/>
    <lineage>
        <taxon>Archaea</taxon>
        <taxon>Methanobacteriati</taxon>
        <taxon>Methanobacteriota</taxon>
        <taxon>Stenosarchaea group</taxon>
        <taxon>Halobacteria</taxon>
        <taxon>Halobacteriales</taxon>
        <taxon>Haloferacaceae</taxon>
        <taxon>Halobaculum</taxon>
    </lineage>
</organism>
<dbReference type="SUPFAM" id="SSF88723">
    <property type="entry name" value="PIN domain-like"/>
    <property type="match status" value="1"/>
</dbReference>
<dbReference type="Pfam" id="PF11848">
    <property type="entry name" value="DUF3368"/>
    <property type="match status" value="1"/>
</dbReference>
<dbReference type="Proteomes" id="UP000437065">
    <property type="component" value="Unassembled WGS sequence"/>
</dbReference>